<dbReference type="EMBL" id="JACKSJ010000009">
    <property type="protein sequence ID" value="MCV7168390.1"/>
    <property type="molecule type" value="Genomic_DNA"/>
</dbReference>
<accession>A0A9X3BL03</accession>
<sequence length="311" mass="32619">MASTPGWRAVREHPGASPAEMAIRAGRAALAAGAIAPSQVGWVLHSGSGVQGSTGWPLHHHVQHGIVGSVGNAVEVRQYCAGGLTSWAIADRLAETGGDVVCTGADNWSWTDRFATSRSVGGEPFSDAAHAAVVSTGGGFAQILGWGTASCPEQSDAWRTREAFHETATMADYASTLEGVGRGRTSEDTRSSFRMLQRAATTALAKAALSPRYVTHFVPHSSHGGEPYRRLARVLGLPWAESLHEIALGHGYLGVSCQAAGLMHLAESQLLFQDSIVLLLAAEYLLSATAVVLYINRPPEVSTDGPTLTAA</sequence>
<keyword evidence="2" id="KW-1185">Reference proteome</keyword>
<reference evidence="1" key="2">
    <citation type="journal article" date="2022" name="BMC Genomics">
        <title>Comparative genome analysis of mycobacteria focusing on tRNA and non-coding RNA.</title>
        <authorList>
            <person name="Behra P.R.K."/>
            <person name="Pettersson B.M.F."/>
            <person name="Ramesh M."/>
            <person name="Das S."/>
            <person name="Dasgupta S."/>
            <person name="Kirsebom L.A."/>
        </authorList>
    </citation>
    <scope>NUCLEOTIDE SEQUENCE</scope>
    <source>
        <strain evidence="1">DSM 44615</strain>
    </source>
</reference>
<evidence type="ECO:0008006" key="3">
    <source>
        <dbReference type="Google" id="ProtNLM"/>
    </source>
</evidence>
<evidence type="ECO:0000313" key="2">
    <source>
        <dbReference type="Proteomes" id="UP001140293"/>
    </source>
</evidence>
<protein>
    <recommendedName>
        <fullName evidence="3">3-oxoacyl-ACP synthase</fullName>
    </recommendedName>
</protein>
<dbReference type="RefSeq" id="WP_264010584.1">
    <property type="nucleotide sequence ID" value="NZ_JACKSJ010000009.1"/>
</dbReference>
<dbReference type="SUPFAM" id="SSF53901">
    <property type="entry name" value="Thiolase-like"/>
    <property type="match status" value="1"/>
</dbReference>
<comment type="caution">
    <text evidence="1">The sequence shown here is derived from an EMBL/GenBank/DDBJ whole genome shotgun (WGS) entry which is preliminary data.</text>
</comment>
<dbReference type="AlphaFoldDB" id="A0A9X3BL03"/>
<dbReference type="Proteomes" id="UP001140293">
    <property type="component" value="Unassembled WGS sequence"/>
</dbReference>
<dbReference type="GO" id="GO:0016746">
    <property type="term" value="F:acyltransferase activity"/>
    <property type="evidence" value="ECO:0007669"/>
    <property type="project" value="InterPro"/>
</dbReference>
<reference evidence="1" key="1">
    <citation type="submission" date="2020-07" db="EMBL/GenBank/DDBJ databases">
        <authorList>
            <person name="Pettersson B.M.F."/>
            <person name="Behra P.R.K."/>
            <person name="Ramesh M."/>
            <person name="Das S."/>
            <person name="Dasgupta S."/>
            <person name="Kirsebom L.A."/>
        </authorList>
    </citation>
    <scope>NUCLEOTIDE SEQUENCE</scope>
    <source>
        <strain evidence="1">DSM 44615</strain>
    </source>
</reference>
<evidence type="ECO:0000313" key="1">
    <source>
        <dbReference type="EMBL" id="MCV7168390.1"/>
    </source>
</evidence>
<dbReference type="InterPro" id="IPR016039">
    <property type="entry name" value="Thiolase-like"/>
</dbReference>
<proteinExistence type="predicted"/>
<dbReference type="Gene3D" id="3.40.47.10">
    <property type="match status" value="2"/>
</dbReference>
<gene>
    <name evidence="1" type="ORF">H7I41_00490</name>
</gene>
<organism evidence="1 2">
    <name type="scientific">[Mycobacterium] manitobense</name>
    <dbReference type="NCBI Taxonomy" id="190147"/>
    <lineage>
        <taxon>Bacteria</taxon>
        <taxon>Bacillati</taxon>
        <taxon>Actinomycetota</taxon>
        <taxon>Actinomycetes</taxon>
        <taxon>Mycobacteriales</taxon>
        <taxon>Mycobacteriaceae</taxon>
        <taxon>Mycolicibacterium</taxon>
    </lineage>
</organism>
<name>A0A9X3BL03_9MYCO</name>